<dbReference type="Pfam" id="PF07714">
    <property type="entry name" value="PK_Tyr_Ser-Thr"/>
    <property type="match status" value="1"/>
</dbReference>
<keyword evidence="4" id="KW-0067">ATP-binding</keyword>
<feature type="compositionally biased region" description="Polar residues" evidence="5">
    <location>
        <begin position="280"/>
        <end position="290"/>
    </location>
</feature>
<dbReference type="PANTHER" id="PTHR44329:SF288">
    <property type="entry name" value="MITOGEN-ACTIVATED PROTEIN KINASE KINASE KINASE 20"/>
    <property type="match status" value="1"/>
</dbReference>
<accession>A0A2I1HQI9</accession>
<organism evidence="7 8">
    <name type="scientific">Rhizophagus irregularis</name>
    <dbReference type="NCBI Taxonomy" id="588596"/>
    <lineage>
        <taxon>Eukaryota</taxon>
        <taxon>Fungi</taxon>
        <taxon>Fungi incertae sedis</taxon>
        <taxon>Mucoromycota</taxon>
        <taxon>Glomeromycotina</taxon>
        <taxon>Glomeromycetes</taxon>
        <taxon>Glomerales</taxon>
        <taxon>Glomeraceae</taxon>
        <taxon>Rhizophagus</taxon>
    </lineage>
</organism>
<keyword evidence="8" id="KW-1185">Reference proteome</keyword>
<dbReference type="InterPro" id="IPR001245">
    <property type="entry name" value="Ser-Thr/Tyr_kinase_cat_dom"/>
</dbReference>
<reference evidence="7 8" key="1">
    <citation type="submission" date="2015-10" db="EMBL/GenBank/DDBJ databases">
        <title>Genome analyses suggest a sexual origin of heterokaryosis in a supposedly ancient asexual fungus.</title>
        <authorList>
            <person name="Ropars J."/>
            <person name="Sedzielewska K."/>
            <person name="Noel J."/>
            <person name="Charron P."/>
            <person name="Farinelli L."/>
            <person name="Marton T."/>
            <person name="Kruger M."/>
            <person name="Pelin A."/>
            <person name="Brachmann A."/>
            <person name="Corradi N."/>
        </authorList>
    </citation>
    <scope>NUCLEOTIDE SEQUENCE [LARGE SCALE GENOMIC DNA]</scope>
    <source>
        <strain evidence="7 8">A4</strain>
    </source>
</reference>
<dbReference type="VEuPathDB" id="FungiDB:FUN_001686"/>
<dbReference type="AlphaFoldDB" id="A0A2I1HQI9"/>
<feature type="domain" description="Protein kinase" evidence="6">
    <location>
        <begin position="13"/>
        <end position="270"/>
    </location>
</feature>
<keyword evidence="1" id="KW-0808">Transferase</keyword>
<feature type="region of interest" description="Disordered" evidence="5">
    <location>
        <begin position="274"/>
        <end position="315"/>
    </location>
</feature>
<dbReference type="VEuPathDB" id="FungiDB:RhiirA1_458691"/>
<evidence type="ECO:0000313" key="7">
    <source>
        <dbReference type="EMBL" id="PKY61063.1"/>
    </source>
</evidence>
<evidence type="ECO:0000259" key="6">
    <source>
        <dbReference type="PROSITE" id="PS50011"/>
    </source>
</evidence>
<protein>
    <submittedName>
        <fullName evidence="7">Kinase-like protein</fullName>
    </submittedName>
</protein>
<evidence type="ECO:0000256" key="2">
    <source>
        <dbReference type="ARBA" id="ARBA00022741"/>
    </source>
</evidence>
<evidence type="ECO:0000256" key="1">
    <source>
        <dbReference type="ARBA" id="ARBA00022679"/>
    </source>
</evidence>
<keyword evidence="3 7" id="KW-0418">Kinase</keyword>
<dbReference type="SUPFAM" id="SSF56112">
    <property type="entry name" value="Protein kinase-like (PK-like)"/>
    <property type="match status" value="1"/>
</dbReference>
<dbReference type="GO" id="GO:0005524">
    <property type="term" value="F:ATP binding"/>
    <property type="evidence" value="ECO:0007669"/>
    <property type="project" value="UniProtKB-KW"/>
</dbReference>
<dbReference type="Proteomes" id="UP000234323">
    <property type="component" value="Unassembled WGS sequence"/>
</dbReference>
<sequence>MYDNGIRHYNSHNFSLTKITSGGFSSVYAANWNNTTKFAIKHFNETSKEDDIINEIKIIKLASHPSIIQFYGVTKLKDEKCSLVLEYADGGTLEKHLRVNAATLIKLEIQLRFAKEIAWAILWLHDNDIIHGDLHPKNVLIHQNTIKLADFGCSRLHGTEYFTKPRGIISYMDPIILKDESRELTKKSDIYSLGVVFWELTSCKSPFGFESKNNDPFEIIKIKSIILNGIREEPISGTIIEFVTLYRRCWRHEPQKRPDINEIMSELKNIDHIDSKNSNESKSSCPYESKPTTDSENEHFGDDYDKYSDDESNSLSPEHFDFSFDEFDIDKYQLPKFIKTT</sequence>
<name>A0A2I1HQI9_9GLOM</name>
<evidence type="ECO:0000256" key="3">
    <source>
        <dbReference type="ARBA" id="ARBA00022777"/>
    </source>
</evidence>
<dbReference type="Gene3D" id="1.10.510.10">
    <property type="entry name" value="Transferase(Phosphotransferase) domain 1"/>
    <property type="match status" value="1"/>
</dbReference>
<keyword evidence="2" id="KW-0547">Nucleotide-binding</keyword>
<feature type="compositionally biased region" description="Basic and acidic residues" evidence="5">
    <location>
        <begin position="291"/>
        <end position="309"/>
    </location>
</feature>
<gene>
    <name evidence="7" type="ORF">RhiirA4_550851</name>
</gene>
<dbReference type="GO" id="GO:0004674">
    <property type="term" value="F:protein serine/threonine kinase activity"/>
    <property type="evidence" value="ECO:0007669"/>
    <property type="project" value="TreeGrafter"/>
</dbReference>
<dbReference type="PANTHER" id="PTHR44329">
    <property type="entry name" value="SERINE/THREONINE-PROTEIN KINASE TNNI3K-RELATED"/>
    <property type="match status" value="1"/>
</dbReference>
<dbReference type="InterPro" id="IPR000719">
    <property type="entry name" value="Prot_kinase_dom"/>
</dbReference>
<dbReference type="InterPro" id="IPR011009">
    <property type="entry name" value="Kinase-like_dom_sf"/>
</dbReference>
<evidence type="ECO:0000256" key="5">
    <source>
        <dbReference type="SAM" id="MobiDB-lite"/>
    </source>
</evidence>
<proteinExistence type="predicted"/>
<evidence type="ECO:0000313" key="8">
    <source>
        <dbReference type="Proteomes" id="UP000234323"/>
    </source>
</evidence>
<comment type="caution">
    <text evidence="7">The sequence shown here is derived from an EMBL/GenBank/DDBJ whole genome shotgun (WGS) entry which is preliminary data.</text>
</comment>
<evidence type="ECO:0000256" key="4">
    <source>
        <dbReference type="ARBA" id="ARBA00022840"/>
    </source>
</evidence>
<dbReference type="PROSITE" id="PS50011">
    <property type="entry name" value="PROTEIN_KINASE_DOM"/>
    <property type="match status" value="1"/>
</dbReference>
<dbReference type="EMBL" id="LLXI01004894">
    <property type="protein sequence ID" value="PKY61063.1"/>
    <property type="molecule type" value="Genomic_DNA"/>
</dbReference>
<dbReference type="InterPro" id="IPR051681">
    <property type="entry name" value="Ser/Thr_Kinases-Pseudokinases"/>
</dbReference>